<dbReference type="Proteomes" id="UP000007239">
    <property type="component" value="Chromosome"/>
</dbReference>
<dbReference type="KEGG" id="txy:Thexy_0596"/>
<evidence type="ECO:0000313" key="2">
    <source>
        <dbReference type="EMBL" id="AEF16647.1"/>
    </source>
</evidence>
<dbReference type="InterPro" id="IPR045063">
    <property type="entry name" value="Dynamin_N"/>
</dbReference>
<dbReference type="PANTHER" id="PTHR43681:SF1">
    <property type="entry name" value="SARCALUMENIN"/>
    <property type="match status" value="1"/>
</dbReference>
<evidence type="ECO:0000313" key="3">
    <source>
        <dbReference type="Proteomes" id="UP000007239"/>
    </source>
</evidence>
<reference evidence="2" key="1">
    <citation type="submission" date="2011-05" db="EMBL/GenBank/DDBJ databases">
        <title>Complete sequence of Thermoanaerobacterium xylanolyticum LX-11.</title>
        <authorList>
            <consortium name="US DOE Joint Genome Institute"/>
            <person name="Lucas S."/>
            <person name="Han J."/>
            <person name="Lapidus A."/>
            <person name="Cheng J.-F."/>
            <person name="Goodwin L."/>
            <person name="Pitluck S."/>
            <person name="Peters L."/>
            <person name="Mikhailova N."/>
            <person name="Lu M."/>
            <person name="Han C."/>
            <person name="Tapia R."/>
            <person name="Land M."/>
            <person name="Hauser L."/>
            <person name="Kyrpides N."/>
            <person name="Ivanova N."/>
            <person name="Pagani I."/>
            <person name="Hemme C."/>
            <person name="Woyke T."/>
        </authorList>
    </citation>
    <scope>NUCLEOTIDE SEQUENCE</scope>
    <source>
        <strain evidence="2">LX-11</strain>
    </source>
</reference>
<dbReference type="SUPFAM" id="SSF52540">
    <property type="entry name" value="P-loop containing nucleoside triphosphate hydrolases"/>
    <property type="match status" value="1"/>
</dbReference>
<protein>
    <submittedName>
        <fullName evidence="2">Dynamin family protein</fullName>
    </submittedName>
</protein>
<feature type="domain" description="Dynamin N-terminal" evidence="1">
    <location>
        <begin position="42"/>
        <end position="199"/>
    </location>
</feature>
<dbReference type="eggNOG" id="COG0699">
    <property type="taxonomic scope" value="Bacteria"/>
</dbReference>
<name>F6BHX8_THEXL</name>
<dbReference type="RefSeq" id="WP_013787398.1">
    <property type="nucleotide sequence ID" value="NC_015555.1"/>
</dbReference>
<accession>F6BHX8</accession>
<dbReference type="InterPro" id="IPR051943">
    <property type="entry name" value="TRAFAC_Dynamin-like_GTPase"/>
</dbReference>
<dbReference type="AlphaFoldDB" id="F6BHX8"/>
<dbReference type="PANTHER" id="PTHR43681">
    <property type="entry name" value="TRANSMEMBRANE GTPASE FZO"/>
    <property type="match status" value="1"/>
</dbReference>
<sequence length="579" mass="67663">MRKKLDEIFEKVESISKDISVEAIEDAISDIKDKFSSNVFYLVVLGQFKRGKSTFTNYILGIDMLPTGVVPLTSVITKVQYSIEVWAKVLYEDGRIDNIDVKELDLYCTEKNNPKNIKKVKEIHIGYPFEFVSNDVVIIDTPGIGSVYKHNTDVAYGYINKADAVIFLLSVDPPISELEKEFLSQISENVNKIFFVLNKIDYVSEIELDEIIKFNENIIKEITKHDNIIIYPISAKLALEGKISKDNEAIEKSRAKKLEVDLQNFLMTEKEKVLLESYAKNIDRIISMCQTFIESSIKLKQIPLEHLESNIKAFENFIRKVEKNKNEIYLLFQGDMKNILQNFDEKVEEYKQYLSLRVSERTKEHYNSILKLSRIDQKRELEEYVEKTIVEEFEIIKMEIERDIEKQYNVALSNYFSRINEVIDEIKSVANELFGIDLEYFKCRDGITSESKFTYKIGYDVDALEIDPVIFTYFLPKKIAGKIILNGIVSRIHVDIDRNLGRIRYDLLRRIEESFSEFEKDMNSKLQSMFETVKKLLAKTKTNYELDKDSFQKEKDLYLNMLKNIYELKSKLNDIIAKN</sequence>
<dbReference type="HOGENOM" id="CLU_025855_0_0_9"/>
<gene>
    <name evidence="2" type="ordered locus">Thexy_0596</name>
</gene>
<organism evidence="2 3">
    <name type="scientific">Thermoanaerobacterium xylanolyticum (strain ATCC 49914 / DSM 7097 / LX-11)</name>
    <dbReference type="NCBI Taxonomy" id="858215"/>
    <lineage>
        <taxon>Bacteria</taxon>
        <taxon>Bacillati</taxon>
        <taxon>Bacillota</taxon>
        <taxon>Clostridia</taxon>
        <taxon>Thermoanaerobacterales</taxon>
        <taxon>Thermoanaerobacteraceae</taxon>
        <taxon>Thermoanaerobacterium</taxon>
    </lineage>
</organism>
<dbReference type="Pfam" id="PF00350">
    <property type="entry name" value="Dynamin_N"/>
    <property type="match status" value="1"/>
</dbReference>
<evidence type="ECO:0000259" key="1">
    <source>
        <dbReference type="Pfam" id="PF00350"/>
    </source>
</evidence>
<proteinExistence type="predicted"/>
<dbReference type="EMBL" id="CP002739">
    <property type="protein sequence ID" value="AEF16647.1"/>
    <property type="molecule type" value="Genomic_DNA"/>
</dbReference>
<dbReference type="STRING" id="858215.Thexy_0596"/>
<dbReference type="CDD" id="cd09912">
    <property type="entry name" value="DLP_2"/>
    <property type="match status" value="1"/>
</dbReference>
<dbReference type="InterPro" id="IPR027417">
    <property type="entry name" value="P-loop_NTPase"/>
</dbReference>
<dbReference type="Gene3D" id="3.40.50.300">
    <property type="entry name" value="P-loop containing nucleotide triphosphate hydrolases"/>
    <property type="match status" value="1"/>
</dbReference>
<keyword evidence="3" id="KW-1185">Reference proteome</keyword>